<dbReference type="GO" id="GO:0031411">
    <property type="term" value="C:gas vesicle"/>
    <property type="evidence" value="ECO:0007669"/>
    <property type="project" value="UniProtKB-SubCell"/>
</dbReference>
<keyword evidence="5" id="KW-1185">Reference proteome</keyword>
<evidence type="ECO:0000256" key="1">
    <source>
        <dbReference type="ARBA" id="ARBA00022987"/>
    </source>
</evidence>
<keyword evidence="1" id="KW-0304">Gas vesicle</keyword>
<evidence type="ECO:0000256" key="3">
    <source>
        <dbReference type="ARBA" id="ARBA00035643"/>
    </source>
</evidence>
<dbReference type="HOGENOM" id="CLU_065736_0_0_9"/>
<dbReference type="GO" id="GO:0031412">
    <property type="term" value="P:gas vesicle organization"/>
    <property type="evidence" value="ECO:0007669"/>
    <property type="project" value="InterPro"/>
</dbReference>
<dbReference type="STRING" id="574087.Acear_0076"/>
<comment type="similarity">
    <text evidence="3">Belongs to the gas vesicle GvpF/GvpL family.</text>
</comment>
<dbReference type="KEGG" id="aar:Acear_0076"/>
<reference evidence="4 5" key="1">
    <citation type="journal article" date="2010" name="Stand. Genomic Sci.">
        <title>Complete genome sequence of Acetohalobium arabaticum type strain (Z-7288).</title>
        <authorList>
            <person name="Sikorski J."/>
            <person name="Lapidus A."/>
            <person name="Chertkov O."/>
            <person name="Lucas S."/>
            <person name="Copeland A."/>
            <person name="Glavina Del Rio T."/>
            <person name="Nolan M."/>
            <person name="Tice H."/>
            <person name="Cheng J.F."/>
            <person name="Han C."/>
            <person name="Brambilla E."/>
            <person name="Pitluck S."/>
            <person name="Liolios K."/>
            <person name="Ivanova N."/>
            <person name="Mavromatis K."/>
            <person name="Mikhailova N."/>
            <person name="Pati A."/>
            <person name="Bruce D."/>
            <person name="Detter C."/>
            <person name="Tapia R."/>
            <person name="Goodwin L."/>
            <person name="Chen A."/>
            <person name="Palaniappan K."/>
            <person name="Land M."/>
            <person name="Hauser L."/>
            <person name="Chang Y.J."/>
            <person name="Jeffries C.D."/>
            <person name="Rohde M."/>
            <person name="Goker M."/>
            <person name="Spring S."/>
            <person name="Woyke T."/>
            <person name="Bristow J."/>
            <person name="Eisen J.A."/>
            <person name="Markowitz V."/>
            <person name="Hugenholtz P."/>
            <person name="Kyrpides N.C."/>
            <person name="Klenk H.P."/>
        </authorList>
    </citation>
    <scope>NUCLEOTIDE SEQUENCE [LARGE SCALE GENOMIC DNA]</scope>
    <source>
        <strain evidence="5">ATCC 49924 / DSM 5501 / Z-7288</strain>
    </source>
</reference>
<protein>
    <submittedName>
        <fullName evidence="4">Gas vesicle synthesis GvpLGvpF</fullName>
    </submittedName>
</protein>
<sequence length="265" mass="30843">MEKGFYLYCVLNSTEELDINILGIDNKHEPYIISCQEVGILVSEVMLSEFGQQELAEKVQDLAWLQRKAKRHEQVIEEVMSKTSVIPLTFGVIFKKEIRLKEAISQSLPEIKETFEVINGCEEWGLKLYCDFLQLRDSMSKISPEVKEIESRLEKSQGASMEFLEQRLEQELDNKVKKEAFRIADEIYEELSTIAVQDQLNKIEDLEIDGFSKPMLLNSVYLIGKDRSSDLLIKLKELEVNYSDLGFYFYYSGPWPPYNFSYLEL</sequence>
<proteinExistence type="inferred from homology"/>
<dbReference type="PANTHER" id="PTHR36852">
    <property type="entry name" value="PROTEIN GVPL 2"/>
    <property type="match status" value="1"/>
</dbReference>
<dbReference type="Pfam" id="PF06386">
    <property type="entry name" value="GvpL_GvpF"/>
    <property type="match status" value="1"/>
</dbReference>
<accession>D9QST9</accession>
<dbReference type="AlphaFoldDB" id="D9QST9"/>
<dbReference type="eggNOG" id="ENOG5032RKP">
    <property type="taxonomic scope" value="Bacteria"/>
</dbReference>
<dbReference type="Proteomes" id="UP000001661">
    <property type="component" value="Chromosome"/>
</dbReference>
<evidence type="ECO:0000313" key="4">
    <source>
        <dbReference type="EMBL" id="ADL11627.1"/>
    </source>
</evidence>
<gene>
    <name evidence="4" type="ordered locus">Acear_0076</name>
</gene>
<dbReference type="InterPro" id="IPR009430">
    <property type="entry name" value="GvpL/GvpF"/>
</dbReference>
<evidence type="ECO:0000313" key="5">
    <source>
        <dbReference type="Proteomes" id="UP000001661"/>
    </source>
</evidence>
<dbReference type="EMBL" id="CP002105">
    <property type="protein sequence ID" value="ADL11627.1"/>
    <property type="molecule type" value="Genomic_DNA"/>
</dbReference>
<name>D9QST9_ACEAZ</name>
<evidence type="ECO:0000256" key="2">
    <source>
        <dbReference type="ARBA" id="ARBA00035108"/>
    </source>
</evidence>
<dbReference type="PANTHER" id="PTHR36852:SF1">
    <property type="entry name" value="PROTEIN GVPL 2"/>
    <property type="match status" value="1"/>
</dbReference>
<comment type="subcellular location">
    <subcellularLocation>
        <location evidence="2">Gas vesicle</location>
    </subcellularLocation>
</comment>
<dbReference type="RefSeq" id="WP_013277074.1">
    <property type="nucleotide sequence ID" value="NC_014378.1"/>
</dbReference>
<organism evidence="4 5">
    <name type="scientific">Acetohalobium arabaticum (strain ATCC 49924 / DSM 5501 / Z-7288)</name>
    <dbReference type="NCBI Taxonomy" id="574087"/>
    <lineage>
        <taxon>Bacteria</taxon>
        <taxon>Bacillati</taxon>
        <taxon>Bacillota</taxon>
        <taxon>Clostridia</taxon>
        <taxon>Halanaerobiales</taxon>
        <taxon>Halobacteroidaceae</taxon>
        <taxon>Acetohalobium</taxon>
    </lineage>
</organism>